<evidence type="ECO:0000313" key="7">
    <source>
        <dbReference type="Proteomes" id="UP000546200"/>
    </source>
</evidence>
<dbReference type="Gene3D" id="3.40.720.10">
    <property type="entry name" value="Alkaline Phosphatase, subunit A"/>
    <property type="match status" value="1"/>
</dbReference>
<dbReference type="InterPro" id="IPR050738">
    <property type="entry name" value="Sulfatase"/>
</dbReference>
<dbReference type="RefSeq" id="WP_184054695.1">
    <property type="nucleotide sequence ID" value="NZ_JACIJK010000002.1"/>
</dbReference>
<keyword evidence="2" id="KW-0479">Metal-binding</keyword>
<comment type="similarity">
    <text evidence="1">Belongs to the sulfatase family.</text>
</comment>
<dbReference type="GO" id="GO:0046872">
    <property type="term" value="F:metal ion binding"/>
    <property type="evidence" value="ECO:0007669"/>
    <property type="project" value="UniProtKB-KW"/>
</dbReference>
<dbReference type="SUPFAM" id="SSF53649">
    <property type="entry name" value="Alkaline phosphatase-like"/>
    <property type="match status" value="1"/>
</dbReference>
<dbReference type="InterPro" id="IPR000917">
    <property type="entry name" value="Sulfatase_N"/>
</dbReference>
<dbReference type="CDD" id="cd16027">
    <property type="entry name" value="SGSH"/>
    <property type="match status" value="1"/>
</dbReference>
<gene>
    <name evidence="6" type="ORF">FHS94_000700</name>
</gene>
<dbReference type="EMBL" id="JACIJK010000002">
    <property type="protein sequence ID" value="MBB5713877.1"/>
    <property type="molecule type" value="Genomic_DNA"/>
</dbReference>
<keyword evidence="7" id="KW-1185">Reference proteome</keyword>
<dbReference type="PANTHER" id="PTHR42693:SF53">
    <property type="entry name" value="ENDO-4-O-SULFATASE"/>
    <property type="match status" value="1"/>
</dbReference>
<dbReference type="EC" id="3.10.1.1" evidence="6"/>
<dbReference type="PANTHER" id="PTHR42693">
    <property type="entry name" value="ARYLSULFATASE FAMILY MEMBER"/>
    <property type="match status" value="1"/>
</dbReference>
<evidence type="ECO:0000256" key="1">
    <source>
        <dbReference type="ARBA" id="ARBA00008779"/>
    </source>
</evidence>
<dbReference type="Pfam" id="PF00884">
    <property type="entry name" value="Sulfatase"/>
    <property type="match status" value="1"/>
</dbReference>
<dbReference type="GO" id="GO:0016250">
    <property type="term" value="F:N-sulfoglucosamine sulfohydrolase activity"/>
    <property type="evidence" value="ECO:0007669"/>
    <property type="project" value="UniProtKB-EC"/>
</dbReference>
<keyword evidence="4" id="KW-0106">Calcium</keyword>
<proteinExistence type="inferred from homology"/>
<feature type="domain" description="Sulfatase N-terminal" evidence="5">
    <location>
        <begin position="31"/>
        <end position="314"/>
    </location>
</feature>
<dbReference type="InterPro" id="IPR024607">
    <property type="entry name" value="Sulfatase_CS"/>
</dbReference>
<accession>A0A7W9BB05</accession>
<organism evidence="6 7">
    <name type="scientific">Sphingomonas aerophila</name>
    <dbReference type="NCBI Taxonomy" id="1344948"/>
    <lineage>
        <taxon>Bacteria</taxon>
        <taxon>Pseudomonadati</taxon>
        <taxon>Pseudomonadota</taxon>
        <taxon>Alphaproteobacteria</taxon>
        <taxon>Sphingomonadales</taxon>
        <taxon>Sphingomonadaceae</taxon>
        <taxon>Sphingomonas</taxon>
    </lineage>
</organism>
<keyword evidence="3 6" id="KW-0378">Hydrolase</keyword>
<reference evidence="6 7" key="1">
    <citation type="submission" date="2020-08" db="EMBL/GenBank/DDBJ databases">
        <title>Genomic Encyclopedia of Type Strains, Phase IV (KMG-IV): sequencing the most valuable type-strain genomes for metagenomic binning, comparative biology and taxonomic classification.</title>
        <authorList>
            <person name="Goeker M."/>
        </authorList>
    </citation>
    <scope>NUCLEOTIDE SEQUENCE [LARGE SCALE GENOMIC DNA]</scope>
    <source>
        <strain evidence="6 7">DSM 100044</strain>
    </source>
</reference>
<evidence type="ECO:0000256" key="4">
    <source>
        <dbReference type="ARBA" id="ARBA00022837"/>
    </source>
</evidence>
<dbReference type="Proteomes" id="UP000546200">
    <property type="component" value="Unassembled WGS sequence"/>
</dbReference>
<dbReference type="GO" id="GO:0004065">
    <property type="term" value="F:arylsulfatase activity"/>
    <property type="evidence" value="ECO:0007669"/>
    <property type="project" value="TreeGrafter"/>
</dbReference>
<evidence type="ECO:0000313" key="6">
    <source>
        <dbReference type="EMBL" id="MBB5713877.1"/>
    </source>
</evidence>
<evidence type="ECO:0000256" key="3">
    <source>
        <dbReference type="ARBA" id="ARBA00022801"/>
    </source>
</evidence>
<protein>
    <submittedName>
        <fullName evidence="6">N-sulfoglucosamine sulfohydrolase</fullName>
        <ecNumber evidence="6">3.10.1.1</ecNumber>
    </submittedName>
</protein>
<evidence type="ECO:0000259" key="5">
    <source>
        <dbReference type="Pfam" id="PF00884"/>
    </source>
</evidence>
<comment type="caution">
    <text evidence="6">The sequence shown here is derived from an EMBL/GenBank/DDBJ whole genome shotgun (WGS) entry which is preliminary data.</text>
</comment>
<dbReference type="PROSITE" id="PS00149">
    <property type="entry name" value="SULFATASE_2"/>
    <property type="match status" value="1"/>
</dbReference>
<sequence>MDRRDVLRGMAGAAAVSVASASMAQGGAKRRNVLLLVSDDQGLDLGCYGVPIRTPRIDALARAGTRFTQGFAAVSSCSPSRAVINTGLYTHQNGMYGLQHDVHHQSLLPGIETLPSLLRRAGYATALVGKKHVGPDSAFPYEVELVPERSGIRDVRELAIAASSFIRSSDDRPFFVTVAYSDPHRAAVDYGNDRPWPGVKPVAYDPRRVAIPSHLPDLPAVRQDLADYYESLSRLDAGVGMILDDLADIGRDAETLVIFLSDNGRPFPGAKTNLYDPGLHLPLIIRAAGIGGAVNDALVSWTDITPTVLDWTGVAPPAAYRLSGKSLLPIMGKSGDPSRDAVFASHDFHEINQYYPMRAIRTRTHSYILNLAWQLPYPIAGDVAGSPSWKAISADPAIRLGRRTQAAYLQRPAEELYDLTRDPDELVNVAADPALATIKAELAERLRATRAATKDPWLAGQTDPYSHMGQHQ</sequence>
<name>A0A7W9BB05_9SPHN</name>
<dbReference type="AlphaFoldDB" id="A0A7W9BB05"/>
<dbReference type="InterPro" id="IPR017850">
    <property type="entry name" value="Alkaline_phosphatase_core_sf"/>
</dbReference>
<evidence type="ECO:0000256" key="2">
    <source>
        <dbReference type="ARBA" id="ARBA00022723"/>
    </source>
</evidence>